<feature type="region of interest" description="Disordered" evidence="1">
    <location>
        <begin position="1"/>
        <end position="27"/>
    </location>
</feature>
<proteinExistence type="predicted"/>
<sequence length="27" mass="2731">MHLHNSAENAVSAPVQSGARQAGTPAE</sequence>
<organism evidence="2 3">
    <name type="scientific">Trifolium medium</name>
    <dbReference type="NCBI Taxonomy" id="97028"/>
    <lineage>
        <taxon>Eukaryota</taxon>
        <taxon>Viridiplantae</taxon>
        <taxon>Streptophyta</taxon>
        <taxon>Embryophyta</taxon>
        <taxon>Tracheophyta</taxon>
        <taxon>Spermatophyta</taxon>
        <taxon>Magnoliopsida</taxon>
        <taxon>eudicotyledons</taxon>
        <taxon>Gunneridae</taxon>
        <taxon>Pentapetalae</taxon>
        <taxon>rosids</taxon>
        <taxon>fabids</taxon>
        <taxon>Fabales</taxon>
        <taxon>Fabaceae</taxon>
        <taxon>Papilionoideae</taxon>
        <taxon>50 kb inversion clade</taxon>
        <taxon>NPAAA clade</taxon>
        <taxon>Hologalegina</taxon>
        <taxon>IRL clade</taxon>
        <taxon>Trifolieae</taxon>
        <taxon>Trifolium</taxon>
    </lineage>
</organism>
<protein>
    <submittedName>
        <fullName evidence="2">Uncharacterized protein</fullName>
    </submittedName>
</protein>
<evidence type="ECO:0000313" key="2">
    <source>
        <dbReference type="EMBL" id="MCI21751.1"/>
    </source>
</evidence>
<dbReference type="EMBL" id="LXQA010126581">
    <property type="protein sequence ID" value="MCI21751.1"/>
    <property type="molecule type" value="Genomic_DNA"/>
</dbReference>
<name>A0A392QBP8_9FABA</name>
<keyword evidence="3" id="KW-1185">Reference proteome</keyword>
<accession>A0A392QBP8</accession>
<reference evidence="2 3" key="1">
    <citation type="journal article" date="2018" name="Front. Plant Sci.">
        <title>Red Clover (Trifolium pratense) and Zigzag Clover (T. medium) - A Picture of Genomic Similarities and Differences.</title>
        <authorList>
            <person name="Dluhosova J."/>
            <person name="Istvanek J."/>
            <person name="Nedelnik J."/>
            <person name="Repkova J."/>
        </authorList>
    </citation>
    <scope>NUCLEOTIDE SEQUENCE [LARGE SCALE GENOMIC DNA]</scope>
    <source>
        <strain evidence="3">cv. 10/8</strain>
        <tissue evidence="2">Leaf</tissue>
    </source>
</reference>
<dbReference type="Proteomes" id="UP000265520">
    <property type="component" value="Unassembled WGS sequence"/>
</dbReference>
<feature type="compositionally biased region" description="Polar residues" evidence="1">
    <location>
        <begin position="1"/>
        <end position="19"/>
    </location>
</feature>
<evidence type="ECO:0000313" key="3">
    <source>
        <dbReference type="Proteomes" id="UP000265520"/>
    </source>
</evidence>
<evidence type="ECO:0000256" key="1">
    <source>
        <dbReference type="SAM" id="MobiDB-lite"/>
    </source>
</evidence>
<dbReference type="AlphaFoldDB" id="A0A392QBP8"/>
<feature type="non-terminal residue" evidence="2">
    <location>
        <position position="27"/>
    </location>
</feature>
<comment type="caution">
    <text evidence="2">The sequence shown here is derived from an EMBL/GenBank/DDBJ whole genome shotgun (WGS) entry which is preliminary data.</text>
</comment>